<evidence type="ECO:0000256" key="4">
    <source>
        <dbReference type="ARBA" id="ARBA00022576"/>
    </source>
</evidence>
<keyword evidence="4 8" id="KW-0032">Aminotransferase</keyword>
<dbReference type="Pfam" id="PF00155">
    <property type="entry name" value="Aminotran_1_2"/>
    <property type="match status" value="2"/>
</dbReference>
<dbReference type="NCBIfam" id="NF006719">
    <property type="entry name" value="PRK09257.1"/>
    <property type="match status" value="2"/>
</dbReference>
<keyword evidence="5 8" id="KW-0808">Transferase</keyword>
<dbReference type="GO" id="GO:0005739">
    <property type="term" value="C:mitochondrion"/>
    <property type="evidence" value="ECO:0007669"/>
    <property type="project" value="TreeGrafter"/>
</dbReference>
<dbReference type="OrthoDB" id="6752799at2759"/>
<dbReference type="SUPFAM" id="SSF53383">
    <property type="entry name" value="PLP-dependent transferases"/>
    <property type="match status" value="2"/>
</dbReference>
<dbReference type="InterPro" id="IPR000796">
    <property type="entry name" value="Asp_trans"/>
</dbReference>
<evidence type="ECO:0000256" key="3">
    <source>
        <dbReference type="ARBA" id="ARBA00011738"/>
    </source>
</evidence>
<dbReference type="EMBL" id="SMMG02000010">
    <property type="protein sequence ID" value="KAA3458001.1"/>
    <property type="molecule type" value="Genomic_DNA"/>
</dbReference>
<dbReference type="PROSITE" id="PS00105">
    <property type="entry name" value="AA_TRANSFER_CLASS_1"/>
    <property type="match status" value="2"/>
</dbReference>
<dbReference type="InterPro" id="IPR004839">
    <property type="entry name" value="Aminotransferase_I/II_large"/>
</dbReference>
<protein>
    <recommendedName>
        <fullName evidence="8">Aspartate aminotransferase</fullName>
        <ecNumber evidence="8">2.6.1.1</ecNumber>
    </recommendedName>
</protein>
<feature type="compositionally biased region" description="Basic and acidic residues" evidence="9">
    <location>
        <begin position="420"/>
        <end position="434"/>
    </location>
</feature>
<comment type="catalytic activity">
    <reaction evidence="7 8">
        <text>L-aspartate + 2-oxoglutarate = oxaloacetate + L-glutamate</text>
        <dbReference type="Rhea" id="RHEA:21824"/>
        <dbReference type="ChEBI" id="CHEBI:16452"/>
        <dbReference type="ChEBI" id="CHEBI:16810"/>
        <dbReference type="ChEBI" id="CHEBI:29985"/>
        <dbReference type="ChEBI" id="CHEBI:29991"/>
        <dbReference type="EC" id="2.6.1.1"/>
    </reaction>
</comment>
<evidence type="ECO:0000256" key="1">
    <source>
        <dbReference type="ARBA" id="ARBA00001933"/>
    </source>
</evidence>
<dbReference type="InterPro" id="IPR015422">
    <property type="entry name" value="PyrdxlP-dep_Trfase_small"/>
</dbReference>
<dbReference type="PRINTS" id="PR00799">
    <property type="entry name" value="TRANSAMINASE"/>
</dbReference>
<evidence type="ECO:0000313" key="11">
    <source>
        <dbReference type="EMBL" id="KAA3458001.1"/>
    </source>
</evidence>
<comment type="cofactor">
    <cofactor evidence="1">
        <name>pyridoxal 5'-phosphate</name>
        <dbReference type="ChEBI" id="CHEBI:597326"/>
    </cofactor>
</comment>
<keyword evidence="6" id="KW-0663">Pyridoxal phosphate</keyword>
<feature type="region of interest" description="Disordered" evidence="9">
    <location>
        <begin position="420"/>
        <end position="447"/>
    </location>
</feature>
<gene>
    <name evidence="11" type="primary">aatA</name>
    <name evidence="11" type="ORF">EPI10_012659</name>
</gene>
<sequence length="883" mass="97599">MEYLKPMEPTRIQSNGDSLFQDITLAPDIPVYATTAAYNKDPCPNKLHLGVGVYRTEEGKCHTLNVVKQVEQTLANDLSADKEYLPITGMPEFNKLSAELMFGSGSPAIKESRVVTVQCVSGCLSLRVGAEFLAKHYRQHAVYLPEPTYGNHPNLISAAGLTLKTYRYYDTKTLVLDFQGLLEDLGSALTGAIVLFHACGHNPTGVDPTCQQWEQIRLLVRQRGLLPFFDCAYQGLVSGSLDEDAQSIRMFGCDGGECLVAQSYSKNMGLYGERIGSLSIVCKTADVARRVESQLKLIIRPLYSNPPIHGAAIVTAILKDRDLYKKWTNELEAMRDRLVQVRRQLYDSLCNKGTPGDWSHIIKQVGMYSFTGLNKDQVDFLTREYHIYMSSDGRINIGGLSSKAVPYFADAIHDAEKISENSSFKRTEQAKMRPEFTSPSSSSSSSADRRLNALVRHLATASMVSQTAVAFSPTSGFHGDSVFSHVVRAPEDPILGVTVAYNKDPSPVKLNLGVGAYRTEEGKPLVLNVVRKAEQMLLNDKSRVKEYLPIVGIAEFNKLSAKLIFGADSPAIRENRVTTVQCLSGTGSLRVGAEFLARHYHQKTIYIPQPTWGNHPKVFTLAGLSVKTYRYYDPTTRGLNFQELLEDLGSAPSGSIVLLHACAHNPTGVDPTLQQWEQIRQLMRSKALLPFFDSAYQGFASGNLDEDAQSIRMFVADGGECFVAQSYAKNMGLYGERVGALSVVCRAADVASKVESQLKLVIRPMFSNPPIHGASIVATILKDSNMFNEWTIELKAMADRIISMRKQLFDALRARGTPGDWSHIIKQIGMFTFTGLNSKQVEFMTREYHIYMTSDGRISMAGLSSKTVPHLADAIHAAVTRMS</sequence>
<dbReference type="GO" id="GO:0006520">
    <property type="term" value="P:amino acid metabolic process"/>
    <property type="evidence" value="ECO:0007669"/>
    <property type="project" value="InterPro"/>
</dbReference>
<reference evidence="12" key="1">
    <citation type="journal article" date="2019" name="Plant Biotechnol. J.">
        <title>Genome sequencing of the Australian wild diploid species Gossypium australe highlights disease resistance and delayed gland morphogenesis.</title>
        <authorList>
            <person name="Cai Y."/>
            <person name="Cai X."/>
            <person name="Wang Q."/>
            <person name="Wang P."/>
            <person name="Zhang Y."/>
            <person name="Cai C."/>
            <person name="Xu Y."/>
            <person name="Wang K."/>
            <person name="Zhou Z."/>
            <person name="Wang C."/>
            <person name="Geng S."/>
            <person name="Li B."/>
            <person name="Dong Q."/>
            <person name="Hou Y."/>
            <person name="Wang H."/>
            <person name="Ai P."/>
            <person name="Liu Z."/>
            <person name="Yi F."/>
            <person name="Sun M."/>
            <person name="An G."/>
            <person name="Cheng J."/>
            <person name="Zhang Y."/>
            <person name="Shi Q."/>
            <person name="Xie Y."/>
            <person name="Shi X."/>
            <person name="Chang Y."/>
            <person name="Huang F."/>
            <person name="Chen Y."/>
            <person name="Hong S."/>
            <person name="Mi L."/>
            <person name="Sun Q."/>
            <person name="Zhang L."/>
            <person name="Zhou B."/>
            <person name="Peng R."/>
            <person name="Zhang X."/>
            <person name="Liu F."/>
        </authorList>
    </citation>
    <scope>NUCLEOTIDE SEQUENCE [LARGE SCALE GENOMIC DNA]</scope>
    <source>
        <strain evidence="12">cv. PA1801</strain>
    </source>
</reference>
<dbReference type="GO" id="GO:0030170">
    <property type="term" value="F:pyridoxal phosphate binding"/>
    <property type="evidence" value="ECO:0007669"/>
    <property type="project" value="InterPro"/>
</dbReference>
<organism evidence="11 12">
    <name type="scientific">Gossypium australe</name>
    <dbReference type="NCBI Taxonomy" id="47621"/>
    <lineage>
        <taxon>Eukaryota</taxon>
        <taxon>Viridiplantae</taxon>
        <taxon>Streptophyta</taxon>
        <taxon>Embryophyta</taxon>
        <taxon>Tracheophyta</taxon>
        <taxon>Spermatophyta</taxon>
        <taxon>Magnoliopsida</taxon>
        <taxon>eudicotyledons</taxon>
        <taxon>Gunneridae</taxon>
        <taxon>Pentapetalae</taxon>
        <taxon>rosids</taxon>
        <taxon>malvids</taxon>
        <taxon>Malvales</taxon>
        <taxon>Malvaceae</taxon>
        <taxon>Malvoideae</taxon>
        <taxon>Gossypium</taxon>
    </lineage>
</organism>
<dbReference type="FunFam" id="3.40.640.10:FF:000052">
    <property type="entry name" value="Aspartate aminotransferase"/>
    <property type="match status" value="2"/>
</dbReference>
<dbReference type="AlphaFoldDB" id="A0A5B6UJ56"/>
<dbReference type="InterPro" id="IPR004838">
    <property type="entry name" value="NHTrfase_class1_PyrdxlP-BS"/>
</dbReference>
<evidence type="ECO:0000256" key="5">
    <source>
        <dbReference type="ARBA" id="ARBA00022679"/>
    </source>
</evidence>
<dbReference type="GO" id="GO:0004069">
    <property type="term" value="F:L-aspartate:2-oxoglutarate aminotransferase activity"/>
    <property type="evidence" value="ECO:0007669"/>
    <property type="project" value="UniProtKB-EC"/>
</dbReference>
<keyword evidence="12" id="KW-1185">Reference proteome</keyword>
<evidence type="ECO:0000256" key="6">
    <source>
        <dbReference type="ARBA" id="ARBA00022898"/>
    </source>
</evidence>
<dbReference type="PANTHER" id="PTHR11879">
    <property type="entry name" value="ASPARTATE AMINOTRANSFERASE"/>
    <property type="match status" value="1"/>
</dbReference>
<evidence type="ECO:0000256" key="7">
    <source>
        <dbReference type="ARBA" id="ARBA00049185"/>
    </source>
</evidence>
<evidence type="ECO:0000259" key="10">
    <source>
        <dbReference type="Pfam" id="PF00155"/>
    </source>
</evidence>
<evidence type="ECO:0000256" key="8">
    <source>
        <dbReference type="RuleBase" id="RU000480"/>
    </source>
</evidence>
<name>A0A5B6UJ56_9ROSI</name>
<evidence type="ECO:0000313" key="12">
    <source>
        <dbReference type="Proteomes" id="UP000325315"/>
    </source>
</evidence>
<dbReference type="Gene3D" id="3.40.640.10">
    <property type="entry name" value="Type I PLP-dependent aspartate aminotransferase-like (Major domain)"/>
    <property type="match status" value="2"/>
</dbReference>
<dbReference type="Proteomes" id="UP000325315">
    <property type="component" value="Unassembled WGS sequence"/>
</dbReference>
<feature type="domain" description="Aminotransferase class I/classII large" evidence="10">
    <location>
        <begin position="45"/>
        <end position="412"/>
    </location>
</feature>
<dbReference type="Gene3D" id="3.90.1150.10">
    <property type="entry name" value="Aspartate Aminotransferase, domain 1"/>
    <property type="match status" value="2"/>
</dbReference>
<dbReference type="EC" id="2.6.1.1" evidence="8"/>
<dbReference type="InterPro" id="IPR015421">
    <property type="entry name" value="PyrdxlP-dep_Trfase_major"/>
</dbReference>
<proteinExistence type="inferred from homology"/>
<comment type="subunit">
    <text evidence="3 8">Homodimer.</text>
</comment>
<feature type="domain" description="Aminotransferase class I/classII large" evidence="10">
    <location>
        <begin position="509"/>
        <end position="875"/>
    </location>
</feature>
<dbReference type="CDD" id="cd00609">
    <property type="entry name" value="AAT_like"/>
    <property type="match status" value="2"/>
</dbReference>
<comment type="similarity">
    <text evidence="2">Belongs to the class-I pyridoxal-phosphate-dependent aminotransferase family.</text>
</comment>
<evidence type="ECO:0000256" key="9">
    <source>
        <dbReference type="SAM" id="MobiDB-lite"/>
    </source>
</evidence>
<accession>A0A5B6UJ56</accession>
<comment type="miscellaneous">
    <text evidence="8">In eukaryotes there are cytoplasmic, mitochondrial and chloroplastic isozymes.</text>
</comment>
<dbReference type="PANTHER" id="PTHR11879:SF57">
    <property type="entry name" value="ASPARTATE AMINOTRANSFERASE 3, CHLOROPLASTIC"/>
    <property type="match status" value="1"/>
</dbReference>
<comment type="caution">
    <text evidence="11">The sequence shown here is derived from an EMBL/GenBank/DDBJ whole genome shotgun (WGS) entry which is preliminary data.</text>
</comment>
<dbReference type="InterPro" id="IPR015424">
    <property type="entry name" value="PyrdxlP-dep_Trfase"/>
</dbReference>
<dbReference type="FunFam" id="3.90.1150.10:FF:000001">
    <property type="entry name" value="Aspartate aminotransferase"/>
    <property type="match status" value="2"/>
</dbReference>
<evidence type="ECO:0000256" key="2">
    <source>
        <dbReference type="ARBA" id="ARBA00007441"/>
    </source>
</evidence>